<dbReference type="Gene3D" id="2.60.40.60">
    <property type="entry name" value="Cadherins"/>
    <property type="match status" value="1"/>
</dbReference>
<name>A0A2I0TJ64_LIMLA</name>
<dbReference type="InterPro" id="IPR002126">
    <property type="entry name" value="Cadherin-like_dom"/>
</dbReference>
<feature type="domain" description="Cadherin" evidence="9">
    <location>
        <begin position="41"/>
        <end position="89"/>
    </location>
</feature>
<dbReference type="GO" id="GO:0007156">
    <property type="term" value="P:homophilic cell adhesion via plasma membrane adhesion molecules"/>
    <property type="evidence" value="ECO:0007669"/>
    <property type="project" value="InterPro"/>
</dbReference>
<evidence type="ECO:0000256" key="4">
    <source>
        <dbReference type="ARBA" id="ARBA00022837"/>
    </source>
</evidence>
<dbReference type="Proteomes" id="UP000233556">
    <property type="component" value="Unassembled WGS sequence"/>
</dbReference>
<keyword evidence="7" id="KW-0325">Glycoprotein</keyword>
<dbReference type="GO" id="GO:0005886">
    <property type="term" value="C:plasma membrane"/>
    <property type="evidence" value="ECO:0007669"/>
    <property type="project" value="UniProtKB-SubCell"/>
</dbReference>
<evidence type="ECO:0000313" key="11">
    <source>
        <dbReference type="Proteomes" id="UP000233556"/>
    </source>
</evidence>
<dbReference type="OrthoDB" id="10265230at2759"/>
<evidence type="ECO:0000313" key="10">
    <source>
        <dbReference type="EMBL" id="PKU33826.1"/>
    </source>
</evidence>
<dbReference type="InterPro" id="IPR015919">
    <property type="entry name" value="Cadherin-like_sf"/>
</dbReference>
<dbReference type="AlphaFoldDB" id="A0A2I0TJ64"/>
<proteinExistence type="predicted"/>
<dbReference type="GO" id="GO:0005509">
    <property type="term" value="F:calcium ion binding"/>
    <property type="evidence" value="ECO:0007669"/>
    <property type="project" value="UniProtKB-UniRule"/>
</dbReference>
<sequence>MWGRQYKESSVQTRVWVGRCCRSNVPNTLFLNKQANETIRSDKDKEIHIRYSITGVGADQPPMEVFSIDPVSGRMYVTRPMDREERASYHENMKRGGFGKGIFEREHRFHIKLQFGLASPRGSKLAALNDACVRWSTAVAFCARPSAAQHSHRPLSIPSLTLPPNPPPGGRWEQMAPELRSITSSNCASHKSALSWHLNSDSRTKCVVQVEDASLMQRVGQENKGEDE</sequence>
<comment type="subcellular location">
    <subcellularLocation>
        <location evidence="1">Cell membrane</location>
    </subcellularLocation>
</comment>
<dbReference type="Pfam" id="PF00028">
    <property type="entry name" value="Cadherin"/>
    <property type="match status" value="1"/>
</dbReference>
<reference evidence="11" key="2">
    <citation type="submission" date="2017-12" db="EMBL/GenBank/DDBJ databases">
        <title>Genome sequence of the Bar-tailed Godwit (Limosa lapponica baueri).</title>
        <authorList>
            <person name="Lima N.C.B."/>
            <person name="Parody-Merino A.M."/>
            <person name="Battley P.F."/>
            <person name="Fidler A.E."/>
            <person name="Prosdocimi F."/>
        </authorList>
    </citation>
    <scope>NUCLEOTIDE SEQUENCE [LARGE SCALE GENOMIC DNA]</scope>
</reference>
<evidence type="ECO:0000256" key="2">
    <source>
        <dbReference type="ARBA" id="ARBA00022475"/>
    </source>
</evidence>
<keyword evidence="5" id="KW-0130">Cell adhesion</keyword>
<keyword evidence="6" id="KW-0472">Membrane</keyword>
<evidence type="ECO:0000256" key="6">
    <source>
        <dbReference type="ARBA" id="ARBA00023136"/>
    </source>
</evidence>
<dbReference type="PROSITE" id="PS50268">
    <property type="entry name" value="CADHERIN_2"/>
    <property type="match status" value="1"/>
</dbReference>
<evidence type="ECO:0000259" key="9">
    <source>
        <dbReference type="PROSITE" id="PS50268"/>
    </source>
</evidence>
<evidence type="ECO:0000256" key="8">
    <source>
        <dbReference type="PROSITE-ProRule" id="PRU00043"/>
    </source>
</evidence>
<accession>A0A2I0TJ64</accession>
<evidence type="ECO:0000256" key="5">
    <source>
        <dbReference type="ARBA" id="ARBA00022889"/>
    </source>
</evidence>
<evidence type="ECO:0000256" key="7">
    <source>
        <dbReference type="ARBA" id="ARBA00023180"/>
    </source>
</evidence>
<dbReference type="FunFam" id="2.60.40.60:FF:000011">
    <property type="entry name" value="Cadherin 1"/>
    <property type="match status" value="1"/>
</dbReference>
<dbReference type="CDD" id="cd11304">
    <property type="entry name" value="Cadherin_repeat"/>
    <property type="match status" value="1"/>
</dbReference>
<evidence type="ECO:0000256" key="3">
    <source>
        <dbReference type="ARBA" id="ARBA00022737"/>
    </source>
</evidence>
<reference evidence="11" key="1">
    <citation type="submission" date="2017-11" db="EMBL/GenBank/DDBJ databases">
        <authorList>
            <person name="Lima N.C."/>
            <person name="Parody-Merino A.M."/>
            <person name="Battley P.F."/>
            <person name="Fidler A.E."/>
            <person name="Prosdocimi F."/>
        </authorList>
    </citation>
    <scope>NUCLEOTIDE SEQUENCE [LARGE SCALE GENOMIC DNA]</scope>
</reference>
<protein>
    <recommendedName>
        <fullName evidence="9">Cadherin domain-containing protein</fullName>
    </recommendedName>
</protein>
<evidence type="ECO:0000256" key="1">
    <source>
        <dbReference type="ARBA" id="ARBA00004236"/>
    </source>
</evidence>
<organism evidence="10 11">
    <name type="scientific">Limosa lapponica baueri</name>
    <dbReference type="NCBI Taxonomy" id="1758121"/>
    <lineage>
        <taxon>Eukaryota</taxon>
        <taxon>Metazoa</taxon>
        <taxon>Chordata</taxon>
        <taxon>Craniata</taxon>
        <taxon>Vertebrata</taxon>
        <taxon>Euteleostomi</taxon>
        <taxon>Archelosauria</taxon>
        <taxon>Archosauria</taxon>
        <taxon>Dinosauria</taxon>
        <taxon>Saurischia</taxon>
        <taxon>Theropoda</taxon>
        <taxon>Coelurosauria</taxon>
        <taxon>Aves</taxon>
        <taxon>Neognathae</taxon>
        <taxon>Neoaves</taxon>
        <taxon>Charadriiformes</taxon>
        <taxon>Scolopacidae</taxon>
        <taxon>Limosa</taxon>
    </lineage>
</organism>
<keyword evidence="3" id="KW-0677">Repeat</keyword>
<dbReference type="EMBL" id="KZ509687">
    <property type="protein sequence ID" value="PKU33826.1"/>
    <property type="molecule type" value="Genomic_DNA"/>
</dbReference>
<keyword evidence="11" id="KW-1185">Reference proteome</keyword>
<keyword evidence="4 8" id="KW-0106">Calcium</keyword>
<keyword evidence="2" id="KW-1003">Cell membrane</keyword>
<gene>
    <name evidence="10" type="ORF">llap_15870</name>
</gene>
<dbReference type="SUPFAM" id="SSF49313">
    <property type="entry name" value="Cadherin-like"/>
    <property type="match status" value="1"/>
</dbReference>